<comment type="caution">
    <text evidence="2">The sequence shown here is derived from an EMBL/GenBank/DDBJ whole genome shotgun (WGS) entry which is preliminary data.</text>
</comment>
<dbReference type="EMBL" id="RSCJ01000016">
    <property type="protein sequence ID" value="RUR77869.1"/>
    <property type="molecule type" value="Genomic_DNA"/>
</dbReference>
<dbReference type="Pfam" id="PF03364">
    <property type="entry name" value="Polyketide_cyc"/>
    <property type="match status" value="1"/>
</dbReference>
<keyword evidence="3" id="KW-1185">Reference proteome</keyword>
<dbReference type="AlphaFoldDB" id="A0A3S0Y6R4"/>
<dbReference type="SUPFAM" id="SSF55961">
    <property type="entry name" value="Bet v1-like"/>
    <property type="match status" value="1"/>
</dbReference>
<dbReference type="CDD" id="cd08866">
    <property type="entry name" value="SRPBCC_11"/>
    <property type="match status" value="1"/>
</dbReference>
<sequence length="204" mass="23416">MKANHILKVTEQQYTPEELDSIITEDETYLEADLAGNAHELKAVAVQIEKIAERQRQITAKIQIPQPVAQVWKVLTDYEALADFIPNLATSRLLEHPHGGIRLEQIGSQRFLRFNFSARVVLDLEEKFPQEITFRMIEGDFKDFSGSWGLEPYSLAQEMGTNLCYILRVWPKRTMPVGIIERRLAKDLQLNLLAIRQRVEALAS</sequence>
<dbReference type="Proteomes" id="UP000268857">
    <property type="component" value="Unassembled WGS sequence"/>
</dbReference>
<organism evidence="2 3">
    <name type="scientific">Chlorogloeopsis fritschii PCC 6912</name>
    <dbReference type="NCBI Taxonomy" id="211165"/>
    <lineage>
        <taxon>Bacteria</taxon>
        <taxon>Bacillati</taxon>
        <taxon>Cyanobacteriota</taxon>
        <taxon>Cyanophyceae</taxon>
        <taxon>Nostocales</taxon>
        <taxon>Chlorogloeopsidaceae</taxon>
        <taxon>Chlorogloeopsis</taxon>
    </lineage>
</organism>
<dbReference type="STRING" id="211165.GCA_000317285_06300"/>
<reference evidence="2 3" key="1">
    <citation type="journal article" date="2019" name="Genome Biol. Evol.">
        <title>Day and night: Metabolic profiles and evolutionary relationships of six axenic non-marine cyanobacteria.</title>
        <authorList>
            <person name="Will S.E."/>
            <person name="Henke P."/>
            <person name="Boedeker C."/>
            <person name="Huang S."/>
            <person name="Brinkmann H."/>
            <person name="Rohde M."/>
            <person name="Jarek M."/>
            <person name="Friedl T."/>
            <person name="Seufert S."/>
            <person name="Schumacher M."/>
            <person name="Overmann J."/>
            <person name="Neumann-Schaal M."/>
            <person name="Petersen J."/>
        </authorList>
    </citation>
    <scope>NUCLEOTIDE SEQUENCE [LARGE SCALE GENOMIC DNA]</scope>
    <source>
        <strain evidence="2 3">PCC 6912</strain>
    </source>
</reference>
<evidence type="ECO:0000259" key="1">
    <source>
        <dbReference type="Pfam" id="PF03364"/>
    </source>
</evidence>
<evidence type="ECO:0000313" key="2">
    <source>
        <dbReference type="EMBL" id="RUR77869.1"/>
    </source>
</evidence>
<dbReference type="InterPro" id="IPR023393">
    <property type="entry name" value="START-like_dom_sf"/>
</dbReference>
<protein>
    <submittedName>
        <fullName evidence="2">Oligoketide cyclase</fullName>
    </submittedName>
</protein>
<dbReference type="Gene3D" id="3.30.530.20">
    <property type="match status" value="1"/>
</dbReference>
<feature type="domain" description="Coenzyme Q-binding protein COQ10 START" evidence="1">
    <location>
        <begin position="64"/>
        <end position="190"/>
    </location>
</feature>
<name>A0A3S0Y6R4_CHLFR</name>
<dbReference type="PANTHER" id="PTHR34060">
    <property type="entry name" value="POLYKETIDE CYCLASE / DEHYDRASE AND LIPID TRANSPORT PROTEIN"/>
    <property type="match status" value="1"/>
</dbReference>
<gene>
    <name evidence="2" type="ORF">PCC6912_37500</name>
</gene>
<dbReference type="InterPro" id="IPR005031">
    <property type="entry name" value="COQ10_START"/>
</dbReference>
<proteinExistence type="predicted"/>
<evidence type="ECO:0000313" key="3">
    <source>
        <dbReference type="Proteomes" id="UP000268857"/>
    </source>
</evidence>
<dbReference type="PANTHER" id="PTHR34060:SF1">
    <property type="entry name" value="POLYKETIDE CYCLASE _ DEHYDRASE AND LIPID TRANSPORT PROTEIN"/>
    <property type="match status" value="1"/>
</dbReference>
<accession>A0A3S0Y6R4</accession>
<dbReference type="OrthoDB" id="539556at2"/>